<dbReference type="STRING" id="1423814.HMPREF0549_0405"/>
<evidence type="ECO:0000256" key="2">
    <source>
        <dbReference type="ARBA" id="ARBA00023315"/>
    </source>
</evidence>
<sequence length="190" mass="21350">GSDLILIGDDKMQIRKATQKDLDTILEILRDGRNQLAERGVDQWQGDYPNAQHIQEDIDNGYSYLVKSDDGMTVGAVAIVNSPDHVYDHINGEWLINTTNYVTIHRVAIHSSHAGKGYASKLFISVIDYLEKHRPDVESIRLSTNENNLVMQHIAEKNGFQKVGTMPGAYRPEELSYVYELLTKTHALAG</sequence>
<accession>C2ESG9</accession>
<dbReference type="HOGENOM" id="CLU_013985_13_0_9"/>
<reference evidence="4 5" key="1">
    <citation type="submission" date="2009-01" db="EMBL/GenBank/DDBJ databases">
        <authorList>
            <person name="Qin X."/>
            <person name="Bachman B."/>
            <person name="Battles P."/>
            <person name="Bell A."/>
            <person name="Bess C."/>
            <person name="Bickham C."/>
            <person name="Chaboub L."/>
            <person name="Chen D."/>
            <person name="Coyle M."/>
            <person name="Deiros D.R."/>
            <person name="Dinh H."/>
            <person name="Forbes L."/>
            <person name="Fowler G."/>
            <person name="Francisco L."/>
            <person name="Fu Q."/>
            <person name="Gubbala S."/>
            <person name="Hale W."/>
            <person name="Han Y."/>
            <person name="Hemphill L."/>
            <person name="Highlander S.K."/>
            <person name="Hirani K."/>
            <person name="Hogues M."/>
            <person name="Jackson L."/>
            <person name="Jakkamsetti A."/>
            <person name="Javaid M."/>
            <person name="Jiang H."/>
            <person name="Korchina V."/>
            <person name="Kovar C."/>
            <person name="Lara F."/>
            <person name="Lee S."/>
            <person name="Mata R."/>
            <person name="Mathew T."/>
            <person name="Moen C."/>
            <person name="Morales K."/>
            <person name="Munidasa M."/>
            <person name="Nazareth L."/>
            <person name="Ngo R."/>
            <person name="Nguyen L."/>
            <person name="Okwuonu G."/>
            <person name="Ongeri F."/>
            <person name="Patil S."/>
            <person name="Petrosino J."/>
            <person name="Pham C."/>
            <person name="Pham P."/>
            <person name="Pu L.-L."/>
            <person name="Puazo M."/>
            <person name="Raj R."/>
            <person name="Reid J."/>
            <person name="Rouhana J."/>
            <person name="Saada N."/>
            <person name="Shang Y."/>
            <person name="Simmons D."/>
            <person name="Thornton R."/>
            <person name="Warren J."/>
            <person name="Weissenberger G."/>
            <person name="Zhang J."/>
            <person name="Zhang L."/>
            <person name="Zhou C."/>
            <person name="Zhu D."/>
            <person name="Muzny D."/>
            <person name="Worley K."/>
            <person name="Gibbs R."/>
        </authorList>
    </citation>
    <scope>NUCLEOTIDE SEQUENCE [LARGE SCALE GENOMIC DNA]</scope>
    <source>
        <strain evidence="4 5">ATCC 49540</strain>
    </source>
</reference>
<dbReference type="PROSITE" id="PS51186">
    <property type="entry name" value="GNAT"/>
    <property type="match status" value="1"/>
</dbReference>
<dbReference type="AlphaFoldDB" id="C2ESG9"/>
<gene>
    <name evidence="4" type="ORF">HMPREF0549_0405</name>
</gene>
<protein>
    <submittedName>
        <fullName evidence="4">Acetyltransferase, GNAT family</fullName>
    </submittedName>
</protein>
<evidence type="ECO:0000313" key="4">
    <source>
        <dbReference type="EMBL" id="EEJ41134.1"/>
    </source>
</evidence>
<keyword evidence="1 4" id="KW-0808">Transferase</keyword>
<organism evidence="4 5">
    <name type="scientific">Limosilactobacillus vaginalis DSM 5837 = ATCC 49540</name>
    <dbReference type="NCBI Taxonomy" id="1423814"/>
    <lineage>
        <taxon>Bacteria</taxon>
        <taxon>Bacillati</taxon>
        <taxon>Bacillota</taxon>
        <taxon>Bacilli</taxon>
        <taxon>Lactobacillales</taxon>
        <taxon>Lactobacillaceae</taxon>
        <taxon>Limosilactobacillus</taxon>
    </lineage>
</organism>
<evidence type="ECO:0000256" key="1">
    <source>
        <dbReference type="ARBA" id="ARBA00022679"/>
    </source>
</evidence>
<dbReference type="InterPro" id="IPR016181">
    <property type="entry name" value="Acyl_CoA_acyltransferase"/>
</dbReference>
<dbReference type="InterPro" id="IPR000182">
    <property type="entry name" value="GNAT_dom"/>
</dbReference>
<dbReference type="GO" id="GO:0016747">
    <property type="term" value="F:acyltransferase activity, transferring groups other than amino-acyl groups"/>
    <property type="evidence" value="ECO:0007669"/>
    <property type="project" value="InterPro"/>
</dbReference>
<dbReference type="Proteomes" id="UP000004483">
    <property type="component" value="Unassembled WGS sequence"/>
</dbReference>
<evidence type="ECO:0000259" key="3">
    <source>
        <dbReference type="PROSITE" id="PS51186"/>
    </source>
</evidence>
<name>C2ESG9_9LACO</name>
<dbReference type="PANTHER" id="PTHR43072">
    <property type="entry name" value="N-ACETYLTRANSFERASE"/>
    <property type="match status" value="1"/>
</dbReference>
<comment type="caution">
    <text evidence="4">The sequence shown here is derived from an EMBL/GenBank/DDBJ whole genome shotgun (WGS) entry which is preliminary data.</text>
</comment>
<feature type="non-terminal residue" evidence="4">
    <location>
        <position position="1"/>
    </location>
</feature>
<proteinExistence type="predicted"/>
<dbReference type="EMBL" id="ACGV01000026">
    <property type="protein sequence ID" value="EEJ41134.1"/>
    <property type="molecule type" value="Genomic_DNA"/>
</dbReference>
<feature type="domain" description="N-acetyltransferase" evidence="3">
    <location>
        <begin position="12"/>
        <end position="184"/>
    </location>
</feature>
<evidence type="ECO:0000313" key="5">
    <source>
        <dbReference type="Proteomes" id="UP000004483"/>
    </source>
</evidence>
<keyword evidence="2" id="KW-0012">Acyltransferase</keyword>
<dbReference type="Gene3D" id="3.40.630.30">
    <property type="match status" value="1"/>
</dbReference>
<dbReference type="SUPFAM" id="SSF55729">
    <property type="entry name" value="Acyl-CoA N-acyltransferases (Nat)"/>
    <property type="match status" value="1"/>
</dbReference>
<dbReference type="PANTHER" id="PTHR43072:SF23">
    <property type="entry name" value="UPF0039 PROTEIN C11D3.02C"/>
    <property type="match status" value="1"/>
</dbReference>
<dbReference type="Pfam" id="PF00583">
    <property type="entry name" value="Acetyltransf_1"/>
    <property type="match status" value="1"/>
</dbReference>
<dbReference type="CDD" id="cd04301">
    <property type="entry name" value="NAT_SF"/>
    <property type="match status" value="1"/>
</dbReference>
<dbReference type="eggNOG" id="COG0456">
    <property type="taxonomic scope" value="Bacteria"/>
</dbReference>